<dbReference type="EMBL" id="LT670818">
    <property type="protein sequence ID" value="SHG41899.1"/>
    <property type="molecule type" value="Genomic_DNA"/>
</dbReference>
<proteinExistence type="predicted"/>
<sequence length="389" mass="43750">MTRKSGNRFSEKVMLKQRMSAPAKDLLRFLGATALVIFAASALTFIVDPLQLFRPARLVAAMYSPDSRMQDAGLISSQEFDTVFMGTSLAIHFRQSDIDRLLGGKSLKLSMTGSTSHEQSFVIASALERHPRRVIWEMDDWIFRDSPDVDHDIYLPADLYRRDIKGFAGYLFSGAMARESAWIMVRSIPPLAPLVARLTNGVMFKFPISRVDDINILRPEIDVQEAYNAKKAVDALRSITDPVRSAYLAEGYSFEPMVKNFEQDAVGLIAKNPDILFDIYFPPYSILQWAAMRDASPSTLQLVYDFSAYAAQRLAEYPNVRLHDFRAVSEVTHNLGNYADVIHHSPDVDLKILSWLAAGTYVVDRAAPLASLERLEAQVAAYRVDSIER</sequence>
<name>A0A1M5JNR5_9BRAD</name>
<organism evidence="1 2">
    <name type="scientific">Bradyrhizobium erythrophlei</name>
    <dbReference type="NCBI Taxonomy" id="1437360"/>
    <lineage>
        <taxon>Bacteria</taxon>
        <taxon>Pseudomonadati</taxon>
        <taxon>Pseudomonadota</taxon>
        <taxon>Alphaproteobacteria</taxon>
        <taxon>Hyphomicrobiales</taxon>
        <taxon>Nitrobacteraceae</taxon>
        <taxon>Bradyrhizobium</taxon>
    </lineage>
</organism>
<dbReference type="Proteomes" id="UP000190675">
    <property type="component" value="Chromosome I"/>
</dbReference>
<reference evidence="1 2" key="1">
    <citation type="submission" date="2016-11" db="EMBL/GenBank/DDBJ databases">
        <authorList>
            <person name="Jaros S."/>
            <person name="Januszkiewicz K."/>
            <person name="Wedrychowicz H."/>
        </authorList>
    </citation>
    <scope>NUCLEOTIDE SEQUENCE [LARGE SCALE GENOMIC DNA]</scope>
    <source>
        <strain evidence="1 2">GAS242</strain>
    </source>
</reference>
<protein>
    <submittedName>
        <fullName evidence="1">Uncharacterized protein</fullName>
    </submittedName>
</protein>
<gene>
    <name evidence="1" type="ORF">SAMN05444169_2358</name>
</gene>
<dbReference type="AlphaFoldDB" id="A0A1M5JNR5"/>
<evidence type="ECO:0000313" key="1">
    <source>
        <dbReference type="EMBL" id="SHG41899.1"/>
    </source>
</evidence>
<evidence type="ECO:0000313" key="2">
    <source>
        <dbReference type="Proteomes" id="UP000190675"/>
    </source>
</evidence>
<accession>A0A1M5JNR5</accession>